<name>A0A931DRX8_9ACTN</name>
<sequence>MSALPVLPALAAGLCDDAAVFPPGSLPLPDAVPAHRRHRTAPYAGMVGPFIVAAPALADLGALVGPGDRFDLVVTVPAGPEHVPAVLEEAAALPVPLAGVEVAVPAGTSPAELFAALDRAGAAVPVFVEVPRDERRPEIIAALPGTPYRAKFRTGGTTAALHPDEAEMAAAIGAVVAAGVPFKATAGLHHAIRRTDPDTGFEQHGFLNLMLAVDAALGGAPEGELAAILARRDGAAVAAAVAALDGGRIAAVRERFLSFGTCSITDPLNDLIGLGLVPGSILRGGESA</sequence>
<comment type="caution">
    <text evidence="1">The sequence shown here is derived from an EMBL/GenBank/DDBJ whole genome shotgun (WGS) entry which is preliminary data.</text>
</comment>
<evidence type="ECO:0000313" key="1">
    <source>
        <dbReference type="EMBL" id="MBG6092731.1"/>
    </source>
</evidence>
<evidence type="ECO:0000313" key="2">
    <source>
        <dbReference type="Proteomes" id="UP000614047"/>
    </source>
</evidence>
<dbReference type="EMBL" id="JADOUA010000001">
    <property type="protein sequence ID" value="MBG6092731.1"/>
    <property type="molecule type" value="Genomic_DNA"/>
</dbReference>
<protein>
    <submittedName>
        <fullName evidence="1">Uncharacterized protein</fullName>
    </submittedName>
</protein>
<accession>A0A931DRX8</accession>
<organism evidence="1 2">
    <name type="scientific">Actinomadura viridis</name>
    <dbReference type="NCBI Taxonomy" id="58110"/>
    <lineage>
        <taxon>Bacteria</taxon>
        <taxon>Bacillati</taxon>
        <taxon>Actinomycetota</taxon>
        <taxon>Actinomycetes</taxon>
        <taxon>Streptosporangiales</taxon>
        <taxon>Thermomonosporaceae</taxon>
        <taxon>Actinomadura</taxon>
    </lineage>
</organism>
<dbReference type="RefSeq" id="WP_197014871.1">
    <property type="nucleotide sequence ID" value="NZ_BAABES010000009.1"/>
</dbReference>
<dbReference type="Proteomes" id="UP000614047">
    <property type="component" value="Unassembled WGS sequence"/>
</dbReference>
<proteinExistence type="predicted"/>
<gene>
    <name evidence="1" type="ORF">IW256_006844</name>
</gene>
<dbReference type="AlphaFoldDB" id="A0A931DRX8"/>
<keyword evidence="2" id="KW-1185">Reference proteome</keyword>
<reference evidence="1" key="1">
    <citation type="submission" date="2020-11" db="EMBL/GenBank/DDBJ databases">
        <title>Sequencing the genomes of 1000 actinobacteria strains.</title>
        <authorList>
            <person name="Klenk H.-P."/>
        </authorList>
    </citation>
    <scope>NUCLEOTIDE SEQUENCE</scope>
    <source>
        <strain evidence="1">DSM 43175</strain>
    </source>
</reference>